<evidence type="ECO:0000313" key="2">
    <source>
        <dbReference type="EMBL" id="RKO84442.1"/>
    </source>
</evidence>
<reference evidence="3" key="1">
    <citation type="journal article" date="2018" name="Nat. Microbiol.">
        <title>Leveraging single-cell genomics to expand the fungal tree of life.</title>
        <authorList>
            <person name="Ahrendt S.R."/>
            <person name="Quandt C.A."/>
            <person name="Ciobanu D."/>
            <person name="Clum A."/>
            <person name="Salamov A."/>
            <person name="Andreopoulos B."/>
            <person name="Cheng J.F."/>
            <person name="Woyke T."/>
            <person name="Pelin A."/>
            <person name="Henrissat B."/>
            <person name="Reynolds N.K."/>
            <person name="Benny G.L."/>
            <person name="Smith M.E."/>
            <person name="James T.Y."/>
            <person name="Grigoriev I.V."/>
        </authorList>
    </citation>
    <scope>NUCLEOTIDE SEQUENCE [LARGE SCALE GENOMIC DNA]</scope>
</reference>
<name>A0A4P9VYT4_9FUNG</name>
<proteinExistence type="predicted"/>
<dbReference type="Proteomes" id="UP000269721">
    <property type="component" value="Unassembled WGS sequence"/>
</dbReference>
<accession>A0A4P9VYT4</accession>
<sequence length="146" mass="16361">MARDPSGRNMLVTFEEGSEERRGGSRPIKESRRIAPRFAPHVWPLSFMSQSAVGHHAPRSPPPQAIRDFQVANVEQRQRQTTFFLGPLSSLKRTRAVSTPASPLPRPADQPVPPPKGDDKARFSCESRVIRSHRGHHPPPPTYSRC</sequence>
<evidence type="ECO:0000256" key="1">
    <source>
        <dbReference type="SAM" id="MobiDB-lite"/>
    </source>
</evidence>
<keyword evidence="3" id="KW-1185">Reference proteome</keyword>
<feature type="region of interest" description="Disordered" evidence="1">
    <location>
        <begin position="83"/>
        <end position="146"/>
    </location>
</feature>
<evidence type="ECO:0000313" key="3">
    <source>
        <dbReference type="Proteomes" id="UP000269721"/>
    </source>
</evidence>
<dbReference type="AlphaFoldDB" id="A0A4P9VYT4"/>
<feature type="compositionally biased region" description="Basic and acidic residues" evidence="1">
    <location>
        <begin position="116"/>
        <end position="129"/>
    </location>
</feature>
<feature type="compositionally biased region" description="Basic and acidic residues" evidence="1">
    <location>
        <begin position="19"/>
        <end position="33"/>
    </location>
</feature>
<dbReference type="EMBL" id="ML000096">
    <property type="protein sequence ID" value="RKO84442.1"/>
    <property type="molecule type" value="Genomic_DNA"/>
</dbReference>
<protein>
    <submittedName>
        <fullName evidence="2">Uncharacterized protein</fullName>
    </submittedName>
</protein>
<organism evidence="2 3">
    <name type="scientific">Blyttiomyces helicus</name>
    <dbReference type="NCBI Taxonomy" id="388810"/>
    <lineage>
        <taxon>Eukaryota</taxon>
        <taxon>Fungi</taxon>
        <taxon>Fungi incertae sedis</taxon>
        <taxon>Chytridiomycota</taxon>
        <taxon>Chytridiomycota incertae sedis</taxon>
        <taxon>Chytridiomycetes</taxon>
        <taxon>Chytridiomycetes incertae sedis</taxon>
        <taxon>Blyttiomyces</taxon>
    </lineage>
</organism>
<feature type="compositionally biased region" description="Pro residues" evidence="1">
    <location>
        <begin position="102"/>
        <end position="115"/>
    </location>
</feature>
<feature type="region of interest" description="Disordered" evidence="1">
    <location>
        <begin position="1"/>
        <end position="34"/>
    </location>
</feature>
<gene>
    <name evidence="2" type="ORF">BDK51DRAFT_47561</name>
</gene>